<feature type="domain" description="EamA" evidence="2">
    <location>
        <begin position="5"/>
        <end position="136"/>
    </location>
</feature>
<feature type="transmembrane region" description="Helical" evidence="1">
    <location>
        <begin position="5"/>
        <end position="25"/>
    </location>
</feature>
<dbReference type="PANTHER" id="PTHR22911:SF76">
    <property type="entry name" value="EAMA DOMAIN-CONTAINING PROTEIN"/>
    <property type="match status" value="1"/>
</dbReference>
<dbReference type="InterPro" id="IPR037185">
    <property type="entry name" value="EmrE-like"/>
</dbReference>
<evidence type="ECO:0000256" key="1">
    <source>
        <dbReference type="SAM" id="Phobius"/>
    </source>
</evidence>
<keyword evidence="1" id="KW-0472">Membrane</keyword>
<dbReference type="PANTHER" id="PTHR22911">
    <property type="entry name" value="ACYL-MALONYL CONDENSING ENZYME-RELATED"/>
    <property type="match status" value="1"/>
</dbReference>
<feature type="transmembrane region" description="Helical" evidence="1">
    <location>
        <begin position="121"/>
        <end position="142"/>
    </location>
</feature>
<protein>
    <recommendedName>
        <fullName evidence="2">EamA domain-containing protein</fullName>
    </recommendedName>
</protein>
<feature type="transmembrane region" description="Helical" evidence="1">
    <location>
        <begin position="31"/>
        <end position="52"/>
    </location>
</feature>
<feature type="transmembrane region" description="Helical" evidence="1">
    <location>
        <begin position="64"/>
        <end position="83"/>
    </location>
</feature>
<dbReference type="SUPFAM" id="SSF103481">
    <property type="entry name" value="Multidrug resistance efflux transporter EmrE"/>
    <property type="match status" value="2"/>
</dbReference>
<dbReference type="EMBL" id="AP017470">
    <property type="protein sequence ID" value="BBB33111.1"/>
    <property type="molecule type" value="Genomic_DNA"/>
</dbReference>
<evidence type="ECO:0000259" key="2">
    <source>
        <dbReference type="Pfam" id="PF00892"/>
    </source>
</evidence>
<sequence>MNFRIIFVLIVGIISISLSAIFIRMCSDMTSLSIAVFRLVISSLILISIAFFRKVKLDKIQKKDLVLMILGGFFLAFHLLAWITSLKYTSVANSVALVTTNPIFVGVFSVFVLKNKLEREIVIGIVLSVLGSFLISRGYVGASIETPNHILGDLLAILGAVFASGYILIGSIVRERVETFEYILVIYTITSVILLIIGLIASVTFFKGHSLFLGFSLKSYIFVFLLAVVSQLLGHTSFNYSLKFLKPDFVAIVILGEPIGASIFAYFLFRERVSLIQLTGMALIFIAVIISSRKGKRIEEIVD</sequence>
<proteinExistence type="predicted"/>
<evidence type="ECO:0000313" key="4">
    <source>
        <dbReference type="Proteomes" id="UP000595564"/>
    </source>
</evidence>
<name>A0A7R6PPV6_9BACT</name>
<keyword evidence="4" id="KW-1185">Reference proteome</keyword>
<evidence type="ECO:0000313" key="3">
    <source>
        <dbReference type="EMBL" id="BBB33111.1"/>
    </source>
</evidence>
<accession>A0A7R6PPV6</accession>
<dbReference type="Proteomes" id="UP000595564">
    <property type="component" value="Chromosome"/>
</dbReference>
<dbReference type="AlphaFoldDB" id="A0A7R6PPV6"/>
<feature type="domain" description="EamA" evidence="2">
    <location>
        <begin position="151"/>
        <end position="292"/>
    </location>
</feature>
<feature type="transmembrane region" description="Helical" evidence="1">
    <location>
        <begin position="185"/>
        <end position="205"/>
    </location>
</feature>
<dbReference type="Pfam" id="PF00892">
    <property type="entry name" value="EamA"/>
    <property type="match status" value="2"/>
</dbReference>
<feature type="transmembrane region" description="Helical" evidence="1">
    <location>
        <begin position="249"/>
        <end position="269"/>
    </location>
</feature>
<feature type="transmembrane region" description="Helical" evidence="1">
    <location>
        <begin position="95"/>
        <end position="114"/>
    </location>
</feature>
<feature type="transmembrane region" description="Helical" evidence="1">
    <location>
        <begin position="154"/>
        <end position="173"/>
    </location>
</feature>
<reference evidence="3 4" key="1">
    <citation type="journal article" date="2012" name="Extremophiles">
        <title>Thermotomaculum hydrothermale gen. nov., sp. nov., a novel heterotrophic thermophile within the phylum Acidobacteria from a deep-sea hydrothermal vent chimney in the Southern Okinawa Trough.</title>
        <authorList>
            <person name="Izumi H."/>
            <person name="Nunoura T."/>
            <person name="Miyazaki M."/>
            <person name="Mino S."/>
            <person name="Toki T."/>
            <person name="Takai K."/>
            <person name="Sako Y."/>
            <person name="Sawabe T."/>
            <person name="Nakagawa S."/>
        </authorList>
    </citation>
    <scope>NUCLEOTIDE SEQUENCE [LARGE SCALE GENOMIC DNA]</scope>
    <source>
        <strain evidence="3 4">AC55</strain>
    </source>
</reference>
<dbReference type="KEGG" id="thyd:TTHT_1623"/>
<keyword evidence="1" id="KW-0812">Transmembrane</keyword>
<dbReference type="RefSeq" id="WP_201327409.1">
    <property type="nucleotide sequence ID" value="NZ_AP017470.1"/>
</dbReference>
<keyword evidence="1" id="KW-1133">Transmembrane helix</keyword>
<dbReference type="GO" id="GO:0016020">
    <property type="term" value="C:membrane"/>
    <property type="evidence" value="ECO:0007669"/>
    <property type="project" value="InterPro"/>
</dbReference>
<dbReference type="InterPro" id="IPR000620">
    <property type="entry name" value="EamA_dom"/>
</dbReference>
<feature type="transmembrane region" description="Helical" evidence="1">
    <location>
        <begin position="275"/>
        <end position="292"/>
    </location>
</feature>
<organism evidence="3 4">
    <name type="scientific">Thermotomaculum hydrothermale</name>
    <dbReference type="NCBI Taxonomy" id="981385"/>
    <lineage>
        <taxon>Bacteria</taxon>
        <taxon>Pseudomonadati</taxon>
        <taxon>Acidobacteriota</taxon>
        <taxon>Holophagae</taxon>
        <taxon>Thermotomaculales</taxon>
        <taxon>Thermotomaculaceae</taxon>
        <taxon>Thermotomaculum</taxon>
    </lineage>
</organism>
<gene>
    <name evidence="3" type="ORF">TTHT_1623</name>
</gene>